<comment type="function">
    <text evidence="21">Peptidoglycan polymerase that is essential for cell division.</text>
</comment>
<dbReference type="GO" id="GO:0008360">
    <property type="term" value="P:regulation of cell shape"/>
    <property type="evidence" value="ECO:0007669"/>
    <property type="project" value="UniProtKB-KW"/>
</dbReference>
<keyword evidence="6" id="KW-0808">Transferase</keyword>
<organism evidence="23 24">
    <name type="scientific">Garciella nitratireducens DSM 15102</name>
    <dbReference type="NCBI Taxonomy" id="1121911"/>
    <lineage>
        <taxon>Bacteria</taxon>
        <taxon>Bacillati</taxon>
        <taxon>Bacillota</taxon>
        <taxon>Clostridia</taxon>
        <taxon>Eubacteriales</taxon>
        <taxon>Eubacteriaceae</taxon>
        <taxon>Garciella</taxon>
    </lineage>
</organism>
<keyword evidence="11 22" id="KW-0472">Membrane</keyword>
<feature type="transmembrane region" description="Helical" evidence="22">
    <location>
        <begin position="263"/>
        <end position="289"/>
    </location>
</feature>
<evidence type="ECO:0000256" key="7">
    <source>
        <dbReference type="ARBA" id="ARBA00022692"/>
    </source>
</evidence>
<keyword evidence="8" id="KW-0133">Cell shape</keyword>
<comment type="subcellular location">
    <subcellularLocation>
        <location evidence="1">Cell membrane</location>
        <topology evidence="1">Multi-pass membrane protein</topology>
    </subcellularLocation>
</comment>
<dbReference type="EC" id="2.4.99.28" evidence="19"/>
<comment type="catalytic activity">
    <reaction evidence="20">
        <text>[GlcNAc-(1-&gt;4)-Mur2Ac(oyl-L-Ala-gamma-D-Glu-L-Lys-D-Ala-D-Ala)](n)-di-trans,octa-cis-undecaprenyl diphosphate + beta-D-GlcNAc-(1-&gt;4)-Mur2Ac(oyl-L-Ala-gamma-D-Glu-L-Lys-D-Ala-D-Ala)-di-trans,octa-cis-undecaprenyl diphosphate = [GlcNAc-(1-&gt;4)-Mur2Ac(oyl-L-Ala-gamma-D-Glu-L-Lys-D-Ala-D-Ala)](n+1)-di-trans,octa-cis-undecaprenyl diphosphate + di-trans,octa-cis-undecaprenyl diphosphate + H(+)</text>
        <dbReference type="Rhea" id="RHEA:23708"/>
        <dbReference type="Rhea" id="RHEA-COMP:9602"/>
        <dbReference type="Rhea" id="RHEA-COMP:9603"/>
        <dbReference type="ChEBI" id="CHEBI:15378"/>
        <dbReference type="ChEBI" id="CHEBI:58405"/>
        <dbReference type="ChEBI" id="CHEBI:60033"/>
        <dbReference type="ChEBI" id="CHEBI:78435"/>
        <dbReference type="EC" id="2.4.99.28"/>
    </reaction>
</comment>
<evidence type="ECO:0000256" key="10">
    <source>
        <dbReference type="ARBA" id="ARBA00022989"/>
    </source>
</evidence>
<evidence type="ECO:0000256" key="1">
    <source>
        <dbReference type="ARBA" id="ARBA00004651"/>
    </source>
</evidence>
<dbReference type="InterPro" id="IPR013437">
    <property type="entry name" value="FtsW"/>
</dbReference>
<gene>
    <name evidence="23" type="ORF">SAMN02745973_00078</name>
</gene>
<evidence type="ECO:0000256" key="11">
    <source>
        <dbReference type="ARBA" id="ARBA00023136"/>
    </source>
</evidence>
<keyword evidence="10 22" id="KW-1133">Transmembrane helix</keyword>
<evidence type="ECO:0000256" key="5">
    <source>
        <dbReference type="ARBA" id="ARBA00022676"/>
    </source>
</evidence>
<evidence type="ECO:0000256" key="17">
    <source>
        <dbReference type="ARBA" id="ARBA00041185"/>
    </source>
</evidence>
<feature type="transmembrane region" description="Helical" evidence="22">
    <location>
        <begin position="49"/>
        <end position="67"/>
    </location>
</feature>
<keyword evidence="24" id="KW-1185">Reference proteome</keyword>
<dbReference type="GO" id="GO:0009252">
    <property type="term" value="P:peptidoglycan biosynthetic process"/>
    <property type="evidence" value="ECO:0007669"/>
    <property type="project" value="UniProtKB-KW"/>
</dbReference>
<dbReference type="GO" id="GO:0015648">
    <property type="term" value="F:lipid-linked peptidoglycan transporter activity"/>
    <property type="evidence" value="ECO:0007669"/>
    <property type="project" value="TreeGrafter"/>
</dbReference>
<feature type="transmembrane region" description="Helical" evidence="22">
    <location>
        <begin position="336"/>
        <end position="359"/>
    </location>
</feature>
<proteinExistence type="inferred from homology"/>
<evidence type="ECO:0000256" key="12">
    <source>
        <dbReference type="ARBA" id="ARBA00023306"/>
    </source>
</evidence>
<keyword evidence="5" id="KW-0328">Glycosyltransferase</keyword>
<comment type="pathway">
    <text evidence="2">Cell wall biogenesis; peptidoglycan biosynthesis.</text>
</comment>
<feature type="transmembrane region" description="Helical" evidence="22">
    <location>
        <begin position="147"/>
        <end position="180"/>
    </location>
</feature>
<protein>
    <recommendedName>
        <fullName evidence="17">Probable peptidoglycan glycosyltransferase FtsW</fullName>
        <ecNumber evidence="19">2.4.99.28</ecNumber>
    </recommendedName>
    <alternativeName>
        <fullName evidence="18">Cell division protein FtsW</fullName>
    </alternativeName>
    <alternativeName>
        <fullName evidence="15">Cell wall polymerase</fullName>
    </alternativeName>
    <alternativeName>
        <fullName evidence="14">Peptidoglycan polymerase</fullName>
    </alternativeName>
</protein>
<evidence type="ECO:0000256" key="20">
    <source>
        <dbReference type="ARBA" id="ARBA00049902"/>
    </source>
</evidence>
<reference evidence="23 24" key="1">
    <citation type="submission" date="2017-02" db="EMBL/GenBank/DDBJ databases">
        <authorList>
            <person name="Peterson S.W."/>
        </authorList>
    </citation>
    <scope>NUCLEOTIDE SEQUENCE [LARGE SCALE GENOMIC DNA]</scope>
    <source>
        <strain evidence="23 24">DSM 15102</strain>
    </source>
</reference>
<evidence type="ECO:0000256" key="2">
    <source>
        <dbReference type="ARBA" id="ARBA00004752"/>
    </source>
</evidence>
<feature type="transmembrane region" description="Helical" evidence="22">
    <location>
        <begin position="7"/>
        <end position="29"/>
    </location>
</feature>
<dbReference type="NCBIfam" id="TIGR02614">
    <property type="entry name" value="ftsW"/>
    <property type="match status" value="1"/>
</dbReference>
<evidence type="ECO:0000256" key="13">
    <source>
        <dbReference type="ARBA" id="ARBA00023316"/>
    </source>
</evidence>
<evidence type="ECO:0000256" key="4">
    <source>
        <dbReference type="ARBA" id="ARBA00022618"/>
    </source>
</evidence>
<dbReference type="InterPro" id="IPR013438">
    <property type="entry name" value="SpoVE"/>
</dbReference>
<dbReference type="Pfam" id="PF01098">
    <property type="entry name" value="FTSW_RODA_SPOVE"/>
    <property type="match status" value="1"/>
</dbReference>
<evidence type="ECO:0000256" key="18">
    <source>
        <dbReference type="ARBA" id="ARBA00041418"/>
    </source>
</evidence>
<feature type="transmembrane region" description="Helical" evidence="22">
    <location>
        <begin position="301"/>
        <end position="324"/>
    </location>
</feature>
<dbReference type="GO" id="GO:0032153">
    <property type="term" value="C:cell division site"/>
    <property type="evidence" value="ECO:0007669"/>
    <property type="project" value="TreeGrafter"/>
</dbReference>
<dbReference type="GO" id="GO:0008955">
    <property type="term" value="F:peptidoglycan glycosyltransferase activity"/>
    <property type="evidence" value="ECO:0007669"/>
    <property type="project" value="UniProtKB-EC"/>
</dbReference>
<keyword evidence="4 23" id="KW-0132">Cell division</keyword>
<keyword evidence="7 22" id="KW-0812">Transmembrane</keyword>
<dbReference type="GO" id="GO:0051301">
    <property type="term" value="P:cell division"/>
    <property type="evidence" value="ECO:0007669"/>
    <property type="project" value="UniProtKB-KW"/>
</dbReference>
<keyword evidence="3" id="KW-1003">Cell membrane</keyword>
<dbReference type="GO" id="GO:0005886">
    <property type="term" value="C:plasma membrane"/>
    <property type="evidence" value="ECO:0007669"/>
    <property type="project" value="UniProtKB-SubCell"/>
</dbReference>
<evidence type="ECO:0000313" key="24">
    <source>
        <dbReference type="Proteomes" id="UP000196365"/>
    </source>
</evidence>
<dbReference type="NCBIfam" id="TIGR02615">
    <property type="entry name" value="spoVE"/>
    <property type="match status" value="1"/>
</dbReference>
<accession>A0A1T4JTK9</accession>
<keyword evidence="12" id="KW-0131">Cell cycle</keyword>
<comment type="similarity">
    <text evidence="16">Belongs to the SEDS family. FtsW subfamily.</text>
</comment>
<dbReference type="GO" id="GO:0071555">
    <property type="term" value="P:cell wall organization"/>
    <property type="evidence" value="ECO:0007669"/>
    <property type="project" value="UniProtKB-KW"/>
</dbReference>
<evidence type="ECO:0000313" key="23">
    <source>
        <dbReference type="EMBL" id="SJZ33397.1"/>
    </source>
</evidence>
<keyword evidence="13" id="KW-0961">Cell wall biogenesis/degradation</keyword>
<dbReference type="Proteomes" id="UP000196365">
    <property type="component" value="Unassembled WGS sequence"/>
</dbReference>
<feature type="transmembrane region" description="Helical" evidence="22">
    <location>
        <begin position="186"/>
        <end position="205"/>
    </location>
</feature>
<feature type="transmembrane region" description="Helical" evidence="22">
    <location>
        <begin position="103"/>
        <end position="126"/>
    </location>
</feature>
<evidence type="ECO:0000256" key="16">
    <source>
        <dbReference type="ARBA" id="ARBA00038053"/>
    </source>
</evidence>
<evidence type="ECO:0000256" key="22">
    <source>
        <dbReference type="SAM" id="Phobius"/>
    </source>
</evidence>
<dbReference type="OrthoDB" id="9812661at2"/>
<sequence>MAKEKPADFIVIFAVVLLTCIGVIMVFSASQYSAGIRFHDDLHFLKSQLTWSILGFIMMAITSKIHYKVFQKYSKWILILCVLLLIAVFIPGLGVNANGATRWIGFGPFTIQPSEITKIGIIIFMADSLSKKKEEIRTFSKGIFPYILLMGFICGIIILQPNLSTSVVIAVIIFSMLFIAGVNLKYFLILGGAAIPVLFILIFSADYRRRRFTSFLDPWSDMAGDGYQIIQSLLAFGSGGLFGQGLGNGKQKLLYIPEPQNDFIFAHIGEELGLVGTVTILLLFMLLIWRGIRIALYAPDMFASLVASGIICMIAFQVIINVGVATSMLPVTGMPLPFISAGGSSLVFLMGGIGILLNISRYTMLERS</sequence>
<evidence type="ECO:0000256" key="21">
    <source>
        <dbReference type="ARBA" id="ARBA00049966"/>
    </source>
</evidence>
<dbReference type="AlphaFoldDB" id="A0A1T4JTK9"/>
<feature type="transmembrane region" description="Helical" evidence="22">
    <location>
        <begin position="76"/>
        <end position="97"/>
    </location>
</feature>
<dbReference type="EMBL" id="FUWV01000001">
    <property type="protein sequence ID" value="SJZ33397.1"/>
    <property type="molecule type" value="Genomic_DNA"/>
</dbReference>
<evidence type="ECO:0000256" key="3">
    <source>
        <dbReference type="ARBA" id="ARBA00022475"/>
    </source>
</evidence>
<evidence type="ECO:0000256" key="8">
    <source>
        <dbReference type="ARBA" id="ARBA00022960"/>
    </source>
</evidence>
<dbReference type="RefSeq" id="WP_087677536.1">
    <property type="nucleotide sequence ID" value="NZ_FUWV01000001.1"/>
</dbReference>
<evidence type="ECO:0000256" key="14">
    <source>
        <dbReference type="ARBA" id="ARBA00032370"/>
    </source>
</evidence>
<dbReference type="InterPro" id="IPR001182">
    <property type="entry name" value="FtsW/RodA"/>
</dbReference>
<keyword evidence="9" id="KW-0573">Peptidoglycan synthesis</keyword>
<evidence type="ECO:0000256" key="19">
    <source>
        <dbReference type="ARBA" id="ARBA00044770"/>
    </source>
</evidence>
<dbReference type="PANTHER" id="PTHR30474:SF2">
    <property type="entry name" value="PEPTIDOGLYCAN GLYCOSYLTRANSFERASE FTSW-RELATED"/>
    <property type="match status" value="1"/>
</dbReference>
<evidence type="ECO:0000256" key="9">
    <source>
        <dbReference type="ARBA" id="ARBA00022984"/>
    </source>
</evidence>
<name>A0A1T4JTK9_9FIRM</name>
<dbReference type="PANTHER" id="PTHR30474">
    <property type="entry name" value="CELL CYCLE PROTEIN"/>
    <property type="match status" value="1"/>
</dbReference>
<evidence type="ECO:0000256" key="15">
    <source>
        <dbReference type="ARBA" id="ARBA00033270"/>
    </source>
</evidence>
<evidence type="ECO:0000256" key="6">
    <source>
        <dbReference type="ARBA" id="ARBA00022679"/>
    </source>
</evidence>